<dbReference type="RefSeq" id="WP_106185725.1">
    <property type="nucleotide sequence ID" value="NZ_PVTF01000001.1"/>
</dbReference>
<dbReference type="Proteomes" id="UP000239494">
    <property type="component" value="Unassembled WGS sequence"/>
</dbReference>
<proteinExistence type="predicted"/>
<dbReference type="EMBL" id="PVTF01000001">
    <property type="protein sequence ID" value="PRY46764.1"/>
    <property type="molecule type" value="Genomic_DNA"/>
</dbReference>
<protein>
    <submittedName>
        <fullName evidence="2">Uncharacterized protein</fullName>
    </submittedName>
</protein>
<feature type="transmembrane region" description="Helical" evidence="1">
    <location>
        <begin position="32"/>
        <end position="53"/>
    </location>
</feature>
<keyword evidence="1" id="KW-0472">Membrane</keyword>
<keyword evidence="1" id="KW-1133">Transmembrane helix</keyword>
<reference evidence="2 3" key="1">
    <citation type="submission" date="2018-03" db="EMBL/GenBank/DDBJ databases">
        <title>Genomic Encyclopedia of Archaeal and Bacterial Type Strains, Phase II (KMG-II): from individual species to whole genera.</title>
        <authorList>
            <person name="Goeker M."/>
        </authorList>
    </citation>
    <scope>NUCLEOTIDE SEQUENCE [LARGE SCALE GENOMIC DNA]</scope>
    <source>
        <strain evidence="2 3">DSM 44720</strain>
    </source>
</reference>
<name>A0A2T0TM17_9PSEU</name>
<organism evidence="2 3">
    <name type="scientific">Umezawaea tangerina</name>
    <dbReference type="NCBI Taxonomy" id="84725"/>
    <lineage>
        <taxon>Bacteria</taxon>
        <taxon>Bacillati</taxon>
        <taxon>Actinomycetota</taxon>
        <taxon>Actinomycetes</taxon>
        <taxon>Pseudonocardiales</taxon>
        <taxon>Pseudonocardiaceae</taxon>
        <taxon>Umezawaea</taxon>
    </lineage>
</organism>
<dbReference type="AlphaFoldDB" id="A0A2T0TM17"/>
<sequence>MSGRLLDRPGAGWVLLGEIVRDDRRTRNAVRLLRWVVPAFLLVVGLVAAVAVVSPVGAGVLVTALGGGAVVRKKVGGRGGSAPT</sequence>
<keyword evidence="1" id="KW-0812">Transmembrane</keyword>
<keyword evidence="3" id="KW-1185">Reference proteome</keyword>
<evidence type="ECO:0000313" key="3">
    <source>
        <dbReference type="Proteomes" id="UP000239494"/>
    </source>
</evidence>
<gene>
    <name evidence="2" type="ORF">CLV43_1011045</name>
</gene>
<evidence type="ECO:0000256" key="1">
    <source>
        <dbReference type="SAM" id="Phobius"/>
    </source>
</evidence>
<comment type="caution">
    <text evidence="2">The sequence shown here is derived from an EMBL/GenBank/DDBJ whole genome shotgun (WGS) entry which is preliminary data.</text>
</comment>
<evidence type="ECO:0000313" key="2">
    <source>
        <dbReference type="EMBL" id="PRY46764.1"/>
    </source>
</evidence>
<accession>A0A2T0TM17</accession>